<evidence type="ECO:0008006" key="3">
    <source>
        <dbReference type="Google" id="ProtNLM"/>
    </source>
</evidence>
<comment type="caution">
    <text evidence="1">The sequence shown here is derived from an EMBL/GenBank/DDBJ whole genome shotgun (WGS) entry which is preliminary data.</text>
</comment>
<dbReference type="SUPFAM" id="SSF53271">
    <property type="entry name" value="PRTase-like"/>
    <property type="match status" value="1"/>
</dbReference>
<evidence type="ECO:0000313" key="2">
    <source>
        <dbReference type="Proteomes" id="UP000753802"/>
    </source>
</evidence>
<gene>
    <name evidence="1" type="ORF">GWC95_15585</name>
</gene>
<dbReference type="RefSeq" id="WP_161819635.1">
    <property type="nucleotide sequence ID" value="NZ_JAACJS010000015.1"/>
</dbReference>
<reference evidence="1 2" key="1">
    <citation type="submission" date="2020-01" db="EMBL/GenBank/DDBJ databases">
        <title>Genome analysis.</title>
        <authorList>
            <person name="Wu S."/>
            <person name="Wang G."/>
        </authorList>
    </citation>
    <scope>NUCLEOTIDE SEQUENCE [LARGE SCALE GENOMIC DNA]</scope>
    <source>
        <strain evidence="1 2">SYL130</strain>
    </source>
</reference>
<evidence type="ECO:0000313" key="1">
    <source>
        <dbReference type="EMBL" id="NCI51350.1"/>
    </source>
</evidence>
<keyword evidence="2" id="KW-1185">Reference proteome</keyword>
<name>A0ABX0A2B6_9BACT</name>
<dbReference type="EMBL" id="JAACJS010000015">
    <property type="protein sequence ID" value="NCI51350.1"/>
    <property type="molecule type" value="Genomic_DNA"/>
</dbReference>
<accession>A0ABX0A2B6</accession>
<proteinExistence type="predicted"/>
<dbReference type="Proteomes" id="UP000753802">
    <property type="component" value="Unassembled WGS sequence"/>
</dbReference>
<dbReference type="InterPro" id="IPR029057">
    <property type="entry name" value="PRTase-like"/>
</dbReference>
<organism evidence="1 2">
    <name type="scientific">Sediminibacterium roseum</name>
    <dbReference type="NCBI Taxonomy" id="1978412"/>
    <lineage>
        <taxon>Bacteria</taxon>
        <taxon>Pseudomonadati</taxon>
        <taxon>Bacteroidota</taxon>
        <taxon>Chitinophagia</taxon>
        <taxon>Chitinophagales</taxon>
        <taxon>Chitinophagaceae</taxon>
        <taxon>Sediminibacterium</taxon>
    </lineage>
</organism>
<sequence>MPIRVEFVNNKKFLVRLITSFRNKEWADEFGRVQEALKARQYDGVRFNEAEIDMSSCGWVDPLPLLSLLISLTDFKANSGKTVLYLPSIDENQEKQSDKVLKFLAEEGFLEEFAKCCRITDGITTITDNENNKTQYFEDYLKSYKRVRTTVFYTNCTLIPALLIDARKEFNSEPSNVDTWVESKVRHIRSKISDKAPSYSQSTLLHRITNILVETIQNIVKHAYKENDHAYAGIYLRFRNGKENKSLSIEELTNIEKGLQQEEKHCPKLSREFLDLRNGCIEIFVIDSGVGFTESLRSNLNNHDAKYPFRQSFTDVFIQGNRRKYEEIPDRTEKGGLYLIGEMLKANQDYICGKDENEWVGSLFPFENPKGSFELAKRNTLKVNGLSWIFRLSWRSETEINSKDWTSWIGTAKHHPGYQELYRSSFTGSVPGYPFLDNRFEANNAISLLPGEENARVFFFLPSPNQTKYKLWDSITNICKILPLSDDRTLIIADIPEFEKRTYTYILDNIQFAEKDTERRWYEKISKIILISCRLCVSVLERNGKTFTVANDTQRERYFENLDKGELHPENSIRCFFAWIKAHDSKLFWAHVKQYNKQKQFFINNSVAWNKELETIDTYLNFAQTVADSFCLSIYRKNIERSIGFFDFQNSKSLKNCIIKPLDPLTKRLIDEYNATFFNDIDKENENIVYLGSVFASGSSLDDALFYSDSEKNSPTVLPIYFFKNSDSKTNIQYLLNWPDPDWLETNKKQFPRTKYKLQRVGSTHVIAKHGYKSYPIPRYDLESKKSVYARTPSATYRDWQDTEQRLITFGHFEFEGKHDLLKLNLVKKVTESFENNDSFAQFLVAEFFNLLGGVSKTELTPAGEAFWPAIENRLKESNNDEVALIAYPNNVNASFVVDKIKGYISPKLTEKIFSLMPINKERVGASLLVSPLVFDPIIQLLDQYPKGERKVVLFDSTIITGRTRKELKHLLFSLGADEVKTFTLTDRFRLPFKVPDKSKHTAYWRLDVPRLGSIESCSFCKALQEAKNLKNEIVSQFAQERIDQWLSGWDVISYYNPITNGITPTAIEPVIKKFGIEFDELTNDYVQIISEEDKQKGVDNRITLTNSTGVTIYATELHSVTSKDDIALSLCRKEPILPAKAVIELLSSQFLLFPTEHSSHNLFAMAVELFEACNSRDFTDNHSALAAIVLISQGKKMHIKLMERLLTKDFKFNNIDIDLIIAYILRHSIDEQNNITDRVNSLLKFKDDYSTLSKFEQLHSELYNAYGKIHTRPLVNFYVKKMEVDSAVRVRHLNYSLSKVIYLINQIREYRKWSESNSFDEKLKDECLIVLQDAQKDCIYVLNKKDPASLSEGNTEYANSLKALEKKIEETVVPKLKVLHKFLFCNVVYESDEKRQRHPIKNELYLLVKRITSNTWIEEAKLKNKVRFLKESPEVKISGTESTFSDILSLNRTNAWMILDDFIYDEIIYCVMNAVHAIHPISNIWSFDAKNDQLADMWIYVDYERDHVLIKFLNSSEKQADEIKETIERKKKRGLIHLKEDLKGDWTVTKINEPGYDNLILIQLKIPII</sequence>
<protein>
    <recommendedName>
        <fullName evidence="3">Histidine kinase-, DNA gyrase B-, and HSP90-like ATPase</fullName>
    </recommendedName>
</protein>